<keyword evidence="3" id="KW-1185">Reference proteome</keyword>
<accession>A0ABW7T7Q9</accession>
<dbReference type="EMBL" id="JBIRRB010000006">
    <property type="protein sequence ID" value="MFI0912432.1"/>
    <property type="molecule type" value="Genomic_DNA"/>
</dbReference>
<sequence>MLARHRHLLEPADVIADLRLSPSQVRQAASSVLHIVHRAWARRAPELHGQSLEEFADRIPAWHWPLMFEACALGHLGRRCEARALAVAGRALRDVMAGQPSPPPARLAVAARPAAPTSSARP</sequence>
<feature type="compositionally biased region" description="Low complexity" evidence="1">
    <location>
        <begin position="106"/>
        <end position="122"/>
    </location>
</feature>
<gene>
    <name evidence="2" type="ORF">ACH4TF_18475</name>
</gene>
<evidence type="ECO:0000313" key="3">
    <source>
        <dbReference type="Proteomes" id="UP001611162"/>
    </source>
</evidence>
<evidence type="ECO:0000256" key="1">
    <source>
        <dbReference type="SAM" id="MobiDB-lite"/>
    </source>
</evidence>
<comment type="caution">
    <text evidence="2">The sequence shown here is derived from an EMBL/GenBank/DDBJ whole genome shotgun (WGS) entry which is preliminary data.</text>
</comment>
<dbReference type="RefSeq" id="WP_397613319.1">
    <property type="nucleotide sequence ID" value="NZ_JBIRRB010000006.1"/>
</dbReference>
<dbReference type="Proteomes" id="UP001611162">
    <property type="component" value="Unassembled WGS sequence"/>
</dbReference>
<reference evidence="2 3" key="1">
    <citation type="submission" date="2024-10" db="EMBL/GenBank/DDBJ databases">
        <title>The Natural Products Discovery Center: Release of the First 8490 Sequenced Strains for Exploring Actinobacteria Biosynthetic Diversity.</title>
        <authorList>
            <person name="Kalkreuter E."/>
            <person name="Kautsar S.A."/>
            <person name="Yang D."/>
            <person name="Bader C.D."/>
            <person name="Teijaro C.N."/>
            <person name="Fluegel L."/>
            <person name="Davis C.M."/>
            <person name="Simpson J.R."/>
            <person name="Lauterbach L."/>
            <person name="Steele A.D."/>
            <person name="Gui C."/>
            <person name="Meng S."/>
            <person name="Li G."/>
            <person name="Viehrig K."/>
            <person name="Ye F."/>
            <person name="Su P."/>
            <person name="Kiefer A.F."/>
            <person name="Nichols A."/>
            <person name="Cepeda A.J."/>
            <person name="Yan W."/>
            <person name="Fan B."/>
            <person name="Jiang Y."/>
            <person name="Adhikari A."/>
            <person name="Zheng C.-J."/>
            <person name="Schuster L."/>
            <person name="Cowan T.M."/>
            <person name="Smanski M.J."/>
            <person name="Chevrette M.G."/>
            <person name="De Carvalho L.P.S."/>
            <person name="Shen B."/>
        </authorList>
    </citation>
    <scope>NUCLEOTIDE SEQUENCE [LARGE SCALE GENOMIC DNA]</scope>
    <source>
        <strain evidence="2 3">NPDC020979</strain>
    </source>
</reference>
<feature type="region of interest" description="Disordered" evidence="1">
    <location>
        <begin position="96"/>
        <end position="122"/>
    </location>
</feature>
<evidence type="ECO:0000313" key="2">
    <source>
        <dbReference type="EMBL" id="MFI0912432.1"/>
    </source>
</evidence>
<organism evidence="2 3">
    <name type="scientific">Streptomyces abikoensis</name>
    <dbReference type="NCBI Taxonomy" id="97398"/>
    <lineage>
        <taxon>Bacteria</taxon>
        <taxon>Bacillati</taxon>
        <taxon>Actinomycetota</taxon>
        <taxon>Actinomycetes</taxon>
        <taxon>Kitasatosporales</taxon>
        <taxon>Streptomycetaceae</taxon>
        <taxon>Streptomyces</taxon>
    </lineage>
</organism>
<name>A0ABW7T7Q9_9ACTN</name>
<proteinExistence type="predicted"/>
<protein>
    <submittedName>
        <fullName evidence="2">Uncharacterized protein</fullName>
    </submittedName>
</protein>